<proteinExistence type="predicted"/>
<dbReference type="RefSeq" id="WP_138210139.1">
    <property type="nucleotide sequence ID" value="NZ_CBCRUQ010000014.1"/>
</dbReference>
<evidence type="ECO:0000313" key="2">
    <source>
        <dbReference type="Proteomes" id="UP000308489"/>
    </source>
</evidence>
<dbReference type="Proteomes" id="UP000308489">
    <property type="component" value="Chromosome 1"/>
</dbReference>
<gene>
    <name evidence="1" type="ORF">NCTC503_01487</name>
</gene>
<protein>
    <submittedName>
        <fullName evidence="1">Uncharacterized protein</fullName>
    </submittedName>
</protein>
<sequence length="127" mass="15222">MKGLKFPEMNKEEREKSWNDLKANDIIVEIEHDLWSGLRIIKQRKVIKRTPKGYIRLDNGVLLKSFGAYHIITEDFKKWYAKVKLEENLISLIHQIIRDKKVFKNNLEYEDALKLKEILERTLNNIK</sequence>
<dbReference type="EMBL" id="LR590481">
    <property type="protein sequence ID" value="VTQ89849.1"/>
    <property type="molecule type" value="Genomic_DNA"/>
</dbReference>
<reference evidence="1 2" key="1">
    <citation type="submission" date="2019-05" db="EMBL/GenBank/DDBJ databases">
        <authorList>
            <consortium name="Pathogen Informatics"/>
        </authorList>
    </citation>
    <scope>NUCLEOTIDE SEQUENCE [LARGE SCALE GENOMIC DNA]</scope>
    <source>
        <strain evidence="1 2">NCTC503</strain>
    </source>
</reference>
<evidence type="ECO:0000313" key="1">
    <source>
        <dbReference type="EMBL" id="VTQ89849.1"/>
    </source>
</evidence>
<dbReference type="AlphaFoldDB" id="A0A4U9RDW3"/>
<keyword evidence="2" id="KW-1185">Reference proteome</keyword>
<dbReference type="KEGG" id="hhw:NCTC503_01487"/>
<organism evidence="1 2">
    <name type="scientific">Hathewaya histolytica</name>
    <name type="common">Clostridium histolyticum</name>
    <dbReference type="NCBI Taxonomy" id="1498"/>
    <lineage>
        <taxon>Bacteria</taxon>
        <taxon>Bacillati</taxon>
        <taxon>Bacillota</taxon>
        <taxon>Clostridia</taxon>
        <taxon>Eubacteriales</taxon>
        <taxon>Clostridiaceae</taxon>
        <taxon>Hathewaya</taxon>
    </lineage>
</organism>
<name>A0A4U9RDW3_HATHI</name>
<accession>A0A4U9RDW3</accession>